<evidence type="ECO:0000313" key="10">
    <source>
        <dbReference type="EMBL" id="KAK6467070.1"/>
    </source>
</evidence>
<reference evidence="10 11" key="1">
    <citation type="submission" date="2021-05" db="EMBL/GenBank/DDBJ databases">
        <authorList>
            <person name="Zahm M."/>
            <person name="Klopp C."/>
            <person name="Cabau C."/>
            <person name="Kuhl H."/>
            <person name="Suciu R."/>
            <person name="Ciorpac M."/>
            <person name="Holostenco D."/>
            <person name="Gessner J."/>
            <person name="Wuertz S."/>
            <person name="Hohne C."/>
            <person name="Stock M."/>
            <person name="Gislard M."/>
            <person name="Lluch J."/>
            <person name="Milhes M."/>
            <person name="Lampietro C."/>
            <person name="Lopez Roques C."/>
            <person name="Donnadieu C."/>
            <person name="Du K."/>
            <person name="Schartl M."/>
            <person name="Guiguen Y."/>
        </authorList>
    </citation>
    <scope>NUCLEOTIDE SEQUENCE [LARGE SCALE GENOMIC DNA]</scope>
    <source>
        <strain evidence="10">Hh-F2</strain>
        <tissue evidence="10">Blood</tissue>
    </source>
</reference>
<dbReference type="InterPro" id="IPR000668">
    <property type="entry name" value="Peptidase_C1A_C"/>
</dbReference>
<feature type="signal peptide" evidence="7">
    <location>
        <begin position="1"/>
        <end position="16"/>
    </location>
</feature>
<dbReference type="SUPFAM" id="SSF54001">
    <property type="entry name" value="Cysteine proteinases"/>
    <property type="match status" value="1"/>
</dbReference>
<organism evidence="10 11">
    <name type="scientific">Huso huso</name>
    <name type="common">Beluga</name>
    <name type="synonym">Acipenser huso</name>
    <dbReference type="NCBI Taxonomy" id="61971"/>
    <lineage>
        <taxon>Eukaryota</taxon>
        <taxon>Metazoa</taxon>
        <taxon>Chordata</taxon>
        <taxon>Craniata</taxon>
        <taxon>Vertebrata</taxon>
        <taxon>Euteleostomi</taxon>
        <taxon>Actinopterygii</taxon>
        <taxon>Chondrostei</taxon>
        <taxon>Acipenseriformes</taxon>
        <taxon>Acipenseridae</taxon>
        <taxon>Huso</taxon>
    </lineage>
</organism>
<dbReference type="Proteomes" id="UP001369086">
    <property type="component" value="Unassembled WGS sequence"/>
</dbReference>
<dbReference type="PROSITE" id="PS00639">
    <property type="entry name" value="THIOL_PROTEASE_HIS"/>
    <property type="match status" value="1"/>
</dbReference>
<dbReference type="EMBL" id="JAHFZB010000051">
    <property type="protein sequence ID" value="KAK6467070.1"/>
    <property type="molecule type" value="Genomic_DNA"/>
</dbReference>
<keyword evidence="3" id="KW-0378">Hydrolase</keyword>
<sequence>MLSLAVLALFVPLVSGHLGADPSLDNAWKLWKDYHQKQYQRKEEQLSRRMIWEKNLKAIEIHNLEFSLDLHSYRLGLNQLGDLTMEEVDAMLNGLLVPAAGEMNHTFTLPPDARVPLTMDWRLDGFVTKVKNQGSCGSCWAFSSVGALEGQLKRGTGQLVSLSAQNLVDCSWSYGNHGCHGGLMSKAFRYIEDNKGIDSDAAYPYEHKEGKCRYNVSGWAATCSGYKILPRGDETALQYTVARVGPVAVGIDATRFSFHHYRGGLYYEPLCSSQKLNHAVLVVGYGTENGHDYWIVKNRWPVRYWFSLSRQLKRPTGSLYPGSDFSIQLRYDSDGSPDGQSATGSLYPGSDFSRVAMILMVLQISI</sequence>
<evidence type="ECO:0000256" key="3">
    <source>
        <dbReference type="ARBA" id="ARBA00022801"/>
    </source>
</evidence>
<dbReference type="InterPro" id="IPR039417">
    <property type="entry name" value="Peptidase_C1A_papain-like"/>
</dbReference>
<dbReference type="InterPro" id="IPR000169">
    <property type="entry name" value="Pept_cys_AS"/>
</dbReference>
<comment type="similarity">
    <text evidence="1">Belongs to the peptidase C1 family.</text>
</comment>
<evidence type="ECO:0000313" key="11">
    <source>
        <dbReference type="Proteomes" id="UP001369086"/>
    </source>
</evidence>
<proteinExistence type="inferred from homology"/>
<evidence type="ECO:0000256" key="7">
    <source>
        <dbReference type="SAM" id="SignalP"/>
    </source>
</evidence>
<dbReference type="PANTHER" id="PTHR12411">
    <property type="entry name" value="CYSTEINE PROTEASE FAMILY C1-RELATED"/>
    <property type="match status" value="1"/>
</dbReference>
<dbReference type="Pfam" id="PF00112">
    <property type="entry name" value="Peptidase_C1"/>
    <property type="match status" value="1"/>
</dbReference>
<gene>
    <name evidence="10" type="ORF">HHUSO_G35442</name>
</gene>
<evidence type="ECO:0000256" key="4">
    <source>
        <dbReference type="ARBA" id="ARBA00022807"/>
    </source>
</evidence>
<feature type="domain" description="Cathepsin propeptide inhibitor" evidence="9">
    <location>
        <begin position="28"/>
        <end position="88"/>
    </location>
</feature>
<evidence type="ECO:0000259" key="8">
    <source>
        <dbReference type="SMART" id="SM00645"/>
    </source>
</evidence>
<protein>
    <submittedName>
        <fullName evidence="10">Cathepsin S-like</fullName>
    </submittedName>
</protein>
<dbReference type="InterPro" id="IPR013128">
    <property type="entry name" value="Peptidase_C1A"/>
</dbReference>
<evidence type="ECO:0000256" key="6">
    <source>
        <dbReference type="ARBA" id="ARBA00023157"/>
    </source>
</evidence>
<evidence type="ECO:0000256" key="5">
    <source>
        <dbReference type="ARBA" id="ARBA00023145"/>
    </source>
</evidence>
<keyword evidence="5" id="KW-0865">Zymogen</keyword>
<comment type="caution">
    <text evidence="10">The sequence shown here is derived from an EMBL/GenBank/DDBJ whole genome shotgun (WGS) entry which is preliminary data.</text>
</comment>
<dbReference type="InterPro" id="IPR038765">
    <property type="entry name" value="Papain-like_cys_pep_sf"/>
</dbReference>
<dbReference type="Gene3D" id="3.90.70.10">
    <property type="entry name" value="Cysteine proteinases"/>
    <property type="match status" value="1"/>
</dbReference>
<keyword evidence="4" id="KW-0788">Thiol protease</keyword>
<evidence type="ECO:0000256" key="1">
    <source>
        <dbReference type="ARBA" id="ARBA00008455"/>
    </source>
</evidence>
<feature type="domain" description="Peptidase C1A papain C-terminal" evidence="8">
    <location>
        <begin position="115"/>
        <end position="322"/>
    </location>
</feature>
<accession>A0ABR0Y326</accession>
<dbReference type="PRINTS" id="PR00705">
    <property type="entry name" value="PAPAIN"/>
</dbReference>
<dbReference type="PROSITE" id="PS00139">
    <property type="entry name" value="THIOL_PROTEASE_CYS"/>
    <property type="match status" value="1"/>
</dbReference>
<keyword evidence="11" id="KW-1185">Reference proteome</keyword>
<keyword evidence="7" id="KW-0732">Signal</keyword>
<keyword evidence="2" id="KW-0645">Protease</keyword>
<dbReference type="CDD" id="cd02248">
    <property type="entry name" value="Peptidase_C1A"/>
    <property type="match status" value="1"/>
</dbReference>
<keyword evidence="6" id="KW-1015">Disulfide bond</keyword>
<feature type="chain" id="PRO_5046105359" evidence="7">
    <location>
        <begin position="17"/>
        <end position="366"/>
    </location>
</feature>
<evidence type="ECO:0000256" key="2">
    <source>
        <dbReference type="ARBA" id="ARBA00022670"/>
    </source>
</evidence>
<dbReference type="SMART" id="SM00848">
    <property type="entry name" value="Inhibitor_I29"/>
    <property type="match status" value="1"/>
</dbReference>
<dbReference type="InterPro" id="IPR025660">
    <property type="entry name" value="Pept_his_AS"/>
</dbReference>
<dbReference type="SMART" id="SM00645">
    <property type="entry name" value="Pept_C1"/>
    <property type="match status" value="1"/>
</dbReference>
<name>A0ABR0Y326_HUSHU</name>
<dbReference type="Pfam" id="PF08246">
    <property type="entry name" value="Inhibitor_I29"/>
    <property type="match status" value="1"/>
</dbReference>
<dbReference type="InterPro" id="IPR013201">
    <property type="entry name" value="Prot_inhib_I29"/>
</dbReference>
<evidence type="ECO:0000259" key="9">
    <source>
        <dbReference type="SMART" id="SM00848"/>
    </source>
</evidence>